<dbReference type="EMBL" id="KN818723">
    <property type="protein sequence ID" value="KIL54500.1"/>
    <property type="molecule type" value="Genomic_DNA"/>
</dbReference>
<reference evidence="2 3" key="1">
    <citation type="submission" date="2014-04" db="EMBL/GenBank/DDBJ databases">
        <title>Evolutionary Origins and Diversification of the Mycorrhizal Mutualists.</title>
        <authorList>
            <consortium name="DOE Joint Genome Institute"/>
            <consortium name="Mycorrhizal Genomics Consortium"/>
            <person name="Kohler A."/>
            <person name="Kuo A."/>
            <person name="Nagy L.G."/>
            <person name="Floudas D."/>
            <person name="Copeland A."/>
            <person name="Barry K.W."/>
            <person name="Cichocki N."/>
            <person name="Veneault-Fourrey C."/>
            <person name="LaButti K."/>
            <person name="Lindquist E.A."/>
            <person name="Lipzen A."/>
            <person name="Lundell T."/>
            <person name="Morin E."/>
            <person name="Murat C."/>
            <person name="Riley R."/>
            <person name="Ohm R."/>
            <person name="Sun H."/>
            <person name="Tunlid A."/>
            <person name="Henrissat B."/>
            <person name="Grigoriev I.V."/>
            <person name="Hibbett D.S."/>
            <person name="Martin F."/>
        </authorList>
    </citation>
    <scope>NUCLEOTIDE SEQUENCE [LARGE SCALE GENOMIC DNA]</scope>
    <source>
        <strain evidence="2 3">Koide BX008</strain>
    </source>
</reference>
<dbReference type="Proteomes" id="UP000054549">
    <property type="component" value="Unassembled WGS sequence"/>
</dbReference>
<sequence length="464" mass="50542">MSTPDDANPPPLIAFPPPPDGNNEDSSSSESETQEVPARPETPALQWSDQRISDRFFDDFTRVEFDTILNNGPAGLWDVLNQSGWMNCWDMYSDACSKFFPNWTPMTHQQARKLAKANYLAQLQAKRAPRTMTPPSFSPYGREDPRTPRGPRPSRPSSLSPVPGPSAQGQDPDVQMGSAPAADPSPDDPFIEDPVAKAESMVQRINGLIWTLNRMIAALPLEKRDGIWNSVQGPRAPGKLAESSTANPLLARTPPMPPQRNRSKRGRSKATKPLIARLSSPHAEAGPSITSFANVAKRTPEQLLTQAKAIVKTAPDTSIHEAMKIAESLPIALPRKNAPSLATVQGTKTSMTITSTEVLIPGRITRVLVDAAGLDPVLSQLRSRLVTLSVDGYCAVLRSNVSITDEQRHAWRALVARTLNVALDTTAIRDRATHSTAKIEFLPKLTSVTPEAITRPSSPSPSMW</sequence>
<feature type="region of interest" description="Disordered" evidence="1">
    <location>
        <begin position="232"/>
        <end position="272"/>
    </location>
</feature>
<feature type="region of interest" description="Disordered" evidence="1">
    <location>
        <begin position="125"/>
        <end position="192"/>
    </location>
</feature>
<protein>
    <submittedName>
        <fullName evidence="2">Uncharacterized protein</fullName>
    </submittedName>
</protein>
<feature type="compositionally biased region" description="Basic residues" evidence="1">
    <location>
        <begin position="261"/>
        <end position="270"/>
    </location>
</feature>
<proteinExistence type="predicted"/>
<feature type="region of interest" description="Disordered" evidence="1">
    <location>
        <begin position="1"/>
        <end position="44"/>
    </location>
</feature>
<evidence type="ECO:0000313" key="3">
    <source>
        <dbReference type="Proteomes" id="UP000054549"/>
    </source>
</evidence>
<organism evidence="2 3">
    <name type="scientific">Amanita muscaria (strain Koide BX008)</name>
    <dbReference type="NCBI Taxonomy" id="946122"/>
    <lineage>
        <taxon>Eukaryota</taxon>
        <taxon>Fungi</taxon>
        <taxon>Dikarya</taxon>
        <taxon>Basidiomycota</taxon>
        <taxon>Agaricomycotina</taxon>
        <taxon>Agaricomycetes</taxon>
        <taxon>Agaricomycetidae</taxon>
        <taxon>Agaricales</taxon>
        <taxon>Pluteineae</taxon>
        <taxon>Amanitaceae</taxon>
        <taxon>Amanita</taxon>
    </lineage>
</organism>
<gene>
    <name evidence="2" type="ORF">M378DRAFT_18831</name>
</gene>
<keyword evidence="3" id="KW-1185">Reference proteome</keyword>
<name>A0A0C2RWA1_AMAMK</name>
<evidence type="ECO:0000313" key="2">
    <source>
        <dbReference type="EMBL" id="KIL54500.1"/>
    </source>
</evidence>
<evidence type="ECO:0000256" key="1">
    <source>
        <dbReference type="SAM" id="MobiDB-lite"/>
    </source>
</evidence>
<accession>A0A0C2RWA1</accession>
<feature type="compositionally biased region" description="Pro residues" evidence="1">
    <location>
        <begin position="7"/>
        <end position="20"/>
    </location>
</feature>
<dbReference type="HOGENOM" id="CLU_589204_0_0_1"/>
<dbReference type="OrthoDB" id="10669909at2759"/>
<dbReference type="InParanoid" id="A0A0C2RWA1"/>
<dbReference type="AlphaFoldDB" id="A0A0C2RWA1"/>